<feature type="domain" description="Rhodanese" evidence="4">
    <location>
        <begin position="160"/>
        <end position="273"/>
    </location>
</feature>
<dbReference type="Proteomes" id="UP000548978">
    <property type="component" value="Unassembled WGS sequence"/>
</dbReference>
<keyword evidence="2" id="KW-0677">Repeat</keyword>
<dbReference type="Pfam" id="PF00581">
    <property type="entry name" value="Rhodanese"/>
    <property type="match status" value="2"/>
</dbReference>
<evidence type="ECO:0000313" key="5">
    <source>
        <dbReference type="EMBL" id="MBB5659657.1"/>
    </source>
</evidence>
<dbReference type="OrthoDB" id="9781034at2"/>
<dbReference type="InterPro" id="IPR001763">
    <property type="entry name" value="Rhodanese-like_dom"/>
</dbReference>
<dbReference type="PROSITE" id="PS50206">
    <property type="entry name" value="RHODANESE_3"/>
    <property type="match status" value="2"/>
</dbReference>
<evidence type="ECO:0000256" key="2">
    <source>
        <dbReference type="ARBA" id="ARBA00022737"/>
    </source>
</evidence>
<dbReference type="FunFam" id="3.40.250.10:FF:000001">
    <property type="entry name" value="Sulfurtransferase"/>
    <property type="match status" value="1"/>
</dbReference>
<gene>
    <name evidence="5" type="ORF">FHS65_000375</name>
</gene>
<evidence type="ECO:0000259" key="4">
    <source>
        <dbReference type="PROSITE" id="PS50206"/>
    </source>
</evidence>
<evidence type="ECO:0000313" key="6">
    <source>
        <dbReference type="Proteomes" id="UP000548978"/>
    </source>
</evidence>
<dbReference type="GO" id="GO:0004792">
    <property type="term" value="F:thiosulfate-cyanide sulfurtransferase activity"/>
    <property type="evidence" value="ECO:0007669"/>
    <property type="project" value="InterPro"/>
</dbReference>
<evidence type="ECO:0000256" key="1">
    <source>
        <dbReference type="ARBA" id="ARBA00022679"/>
    </source>
</evidence>
<evidence type="ECO:0000256" key="3">
    <source>
        <dbReference type="RuleBase" id="RU000507"/>
    </source>
</evidence>
<dbReference type="PANTHER" id="PTHR11364">
    <property type="entry name" value="THIOSULFATE SULFERTANSFERASE"/>
    <property type="match status" value="1"/>
</dbReference>
<keyword evidence="6" id="KW-1185">Reference proteome</keyword>
<dbReference type="PROSITE" id="PS00683">
    <property type="entry name" value="RHODANESE_2"/>
    <property type="match status" value="1"/>
</dbReference>
<keyword evidence="5" id="KW-0670">Pyruvate</keyword>
<dbReference type="SMART" id="SM00450">
    <property type="entry name" value="RHOD"/>
    <property type="match status" value="2"/>
</dbReference>
<dbReference type="NCBIfam" id="NF008557">
    <property type="entry name" value="PRK11493.1"/>
    <property type="match status" value="1"/>
</dbReference>
<name>A0A7W9A1T2_9CAUL</name>
<sequence length="275" mass="29349">MSPLIEARDLLALMREGAVRVVDAGWRLDGTDTRALFREAHIPGAVFFDLEAVSDPTSPLPHTLPDAAHFGRAMGALGLSEGDRIVVYEAGPMFSAPRAWWMLKTFGATQVQVLNGGLNAWTKVGGETEGGDARPLPARFDARLDRNAVVDIETVRQALNEGTTPVLDARGAVRFRGESAEPRPGVRPGHMPGARNLPYAALVDEAGRLRDRADLEAAFEASGLDDTAVPITTCGSGVTAAILVLALTVLGRPARLYDGSWTEWGSRTDTPIQTG</sequence>
<feature type="domain" description="Rhodanese" evidence="4">
    <location>
        <begin position="15"/>
        <end position="130"/>
    </location>
</feature>
<dbReference type="InterPro" id="IPR036873">
    <property type="entry name" value="Rhodanese-like_dom_sf"/>
</dbReference>
<dbReference type="InterPro" id="IPR045078">
    <property type="entry name" value="TST/MPST-like"/>
</dbReference>
<dbReference type="Gene3D" id="3.40.250.10">
    <property type="entry name" value="Rhodanese-like domain"/>
    <property type="match status" value="2"/>
</dbReference>
<proteinExistence type="predicted"/>
<accession>A0A7W9A1T2</accession>
<dbReference type="AlphaFoldDB" id="A0A7W9A1T2"/>
<dbReference type="SUPFAM" id="SSF52821">
    <property type="entry name" value="Rhodanese/Cell cycle control phosphatase"/>
    <property type="match status" value="2"/>
</dbReference>
<dbReference type="InterPro" id="IPR001307">
    <property type="entry name" value="Thiosulphate_STrfase_CS"/>
</dbReference>
<dbReference type="CDD" id="cd01448">
    <property type="entry name" value="TST_Repeat_1"/>
    <property type="match status" value="1"/>
</dbReference>
<reference evidence="5 6" key="1">
    <citation type="submission" date="2020-08" db="EMBL/GenBank/DDBJ databases">
        <title>Genomic Encyclopedia of Type Strains, Phase IV (KMG-IV): sequencing the most valuable type-strain genomes for metagenomic binning, comparative biology and taxonomic classification.</title>
        <authorList>
            <person name="Goeker M."/>
        </authorList>
    </citation>
    <scope>NUCLEOTIDE SEQUENCE [LARGE SCALE GENOMIC DNA]</scope>
    <source>
        <strain evidence="5 6">DSM 24448</strain>
    </source>
</reference>
<protein>
    <recommendedName>
        <fullName evidence="3">Sulfurtransferase</fullName>
    </recommendedName>
</protein>
<keyword evidence="1 3" id="KW-0808">Transferase</keyword>
<dbReference type="RefSeq" id="WP_123286643.1">
    <property type="nucleotide sequence ID" value="NZ_JACIJB010000001.1"/>
</dbReference>
<dbReference type="PROSITE" id="PS00380">
    <property type="entry name" value="RHODANESE_1"/>
    <property type="match status" value="1"/>
</dbReference>
<organism evidence="5 6">
    <name type="scientific">Brevundimonas halotolerans</name>
    <dbReference type="NCBI Taxonomy" id="69670"/>
    <lineage>
        <taxon>Bacteria</taxon>
        <taxon>Pseudomonadati</taxon>
        <taxon>Pseudomonadota</taxon>
        <taxon>Alphaproteobacteria</taxon>
        <taxon>Caulobacterales</taxon>
        <taxon>Caulobacteraceae</taxon>
        <taxon>Brevundimonas</taxon>
    </lineage>
</organism>
<dbReference type="EMBL" id="JACIJB010000001">
    <property type="protein sequence ID" value="MBB5659657.1"/>
    <property type="molecule type" value="Genomic_DNA"/>
</dbReference>
<comment type="caution">
    <text evidence="5">The sequence shown here is derived from an EMBL/GenBank/DDBJ whole genome shotgun (WGS) entry which is preliminary data.</text>
</comment>
<dbReference type="CDD" id="cd01449">
    <property type="entry name" value="TST_Repeat_2"/>
    <property type="match status" value="1"/>
</dbReference>
<dbReference type="PANTHER" id="PTHR11364:SF27">
    <property type="entry name" value="SULFURTRANSFERASE"/>
    <property type="match status" value="1"/>
</dbReference>